<name>A0AAD8NFW6_TARER</name>
<evidence type="ECO:0000259" key="1">
    <source>
        <dbReference type="Pfam" id="PF13966"/>
    </source>
</evidence>
<accession>A0AAD8NFW6</accession>
<dbReference type="Proteomes" id="UP001229421">
    <property type="component" value="Unassembled WGS sequence"/>
</dbReference>
<organism evidence="2 3">
    <name type="scientific">Tagetes erecta</name>
    <name type="common">African marigold</name>
    <dbReference type="NCBI Taxonomy" id="13708"/>
    <lineage>
        <taxon>Eukaryota</taxon>
        <taxon>Viridiplantae</taxon>
        <taxon>Streptophyta</taxon>
        <taxon>Embryophyta</taxon>
        <taxon>Tracheophyta</taxon>
        <taxon>Spermatophyta</taxon>
        <taxon>Magnoliopsida</taxon>
        <taxon>eudicotyledons</taxon>
        <taxon>Gunneridae</taxon>
        <taxon>Pentapetalae</taxon>
        <taxon>asterids</taxon>
        <taxon>campanulids</taxon>
        <taxon>Asterales</taxon>
        <taxon>Asteraceae</taxon>
        <taxon>Asteroideae</taxon>
        <taxon>Heliantheae alliance</taxon>
        <taxon>Tageteae</taxon>
        <taxon>Tagetes</taxon>
    </lineage>
</organism>
<proteinExistence type="predicted"/>
<evidence type="ECO:0000313" key="2">
    <source>
        <dbReference type="EMBL" id="KAK1414555.1"/>
    </source>
</evidence>
<dbReference type="AlphaFoldDB" id="A0AAD8NFW6"/>
<gene>
    <name evidence="2" type="ORF">QVD17_30301</name>
</gene>
<dbReference type="EMBL" id="JAUHHV010000008">
    <property type="protein sequence ID" value="KAK1414555.1"/>
    <property type="molecule type" value="Genomic_DNA"/>
</dbReference>
<dbReference type="InterPro" id="IPR026960">
    <property type="entry name" value="RVT-Znf"/>
</dbReference>
<feature type="domain" description="Reverse transcriptase zinc-binding" evidence="1">
    <location>
        <begin position="58"/>
        <end position="130"/>
    </location>
</feature>
<keyword evidence="3" id="KW-1185">Reference proteome</keyword>
<evidence type="ECO:0000313" key="3">
    <source>
        <dbReference type="Proteomes" id="UP001229421"/>
    </source>
</evidence>
<reference evidence="2" key="1">
    <citation type="journal article" date="2023" name="bioRxiv">
        <title>Improved chromosome-level genome assembly for marigold (Tagetes erecta).</title>
        <authorList>
            <person name="Jiang F."/>
            <person name="Yuan L."/>
            <person name="Wang S."/>
            <person name="Wang H."/>
            <person name="Xu D."/>
            <person name="Wang A."/>
            <person name="Fan W."/>
        </authorList>
    </citation>
    <scope>NUCLEOTIDE SEQUENCE</scope>
    <source>
        <strain evidence="2">WSJ</strain>
        <tissue evidence="2">Leaf</tissue>
    </source>
</reference>
<protein>
    <recommendedName>
        <fullName evidence="1">Reverse transcriptase zinc-binding domain-containing protein</fullName>
    </recommendedName>
</protein>
<sequence>MQGNVLVWIWRWRHELLLSHEQDQMDDLIRRLISVSPTDSEAAWQWGEIAGQKFSASYTKQMIHHSKPAVEGRLRWNNWVSKTVNVFNWRVLHNRIPTCDSLSRRNISIQSTLCKFCGLVEESVEHLFISYGLTMEAVHAAFMATTWALWKHRNDIVFEGAQPLALKVICDVRVTTSLWLTTRSSHRAIGVLNNFPFHPD</sequence>
<dbReference type="Pfam" id="PF13966">
    <property type="entry name" value="zf-RVT"/>
    <property type="match status" value="1"/>
</dbReference>
<comment type="caution">
    <text evidence="2">The sequence shown here is derived from an EMBL/GenBank/DDBJ whole genome shotgun (WGS) entry which is preliminary data.</text>
</comment>